<dbReference type="Gene3D" id="3.40.50.2300">
    <property type="match status" value="1"/>
</dbReference>
<dbReference type="PANTHER" id="PTHR43228:SF19">
    <property type="entry name" value="RESPONSE REGULATOR RECEIVER DOMAIN PROTEIN"/>
    <property type="match status" value="1"/>
</dbReference>
<accession>A0AAD6KRB6</accession>
<keyword evidence="1" id="KW-0597">Phosphoprotein</keyword>
<dbReference type="EMBL" id="JAPFFJ010000005">
    <property type="protein sequence ID" value="KAJ6428319.1"/>
    <property type="molecule type" value="Genomic_DNA"/>
</dbReference>
<reference evidence="3 4" key="1">
    <citation type="journal article" date="2023" name="Int. J. Mol. Sci.">
        <title>De Novo Assembly and Annotation of 11 Diverse Shrub Willow (Salix) Genomes Reveals Novel Gene Organization in Sex-Linked Regions.</title>
        <authorList>
            <person name="Hyden B."/>
            <person name="Feng K."/>
            <person name="Yates T.B."/>
            <person name="Jawdy S."/>
            <person name="Cereghino C."/>
            <person name="Smart L.B."/>
            <person name="Muchero W."/>
        </authorList>
    </citation>
    <scope>NUCLEOTIDE SEQUENCE [LARGE SCALE GENOMIC DNA]</scope>
    <source>
        <tissue evidence="3">Shoot tip</tissue>
    </source>
</reference>
<dbReference type="InterPro" id="IPR001789">
    <property type="entry name" value="Sig_transdc_resp-reg_receiver"/>
</dbReference>
<dbReference type="InterPro" id="IPR052048">
    <property type="entry name" value="ST_Response_Regulator"/>
</dbReference>
<dbReference type="InterPro" id="IPR011006">
    <property type="entry name" value="CheY-like_superfamily"/>
</dbReference>
<comment type="caution">
    <text evidence="3">The sequence shown here is derived from an EMBL/GenBank/DDBJ whole genome shotgun (WGS) entry which is preliminary data.</text>
</comment>
<feature type="domain" description="Response regulatory" evidence="2">
    <location>
        <begin position="195"/>
        <end position="313"/>
    </location>
</feature>
<evidence type="ECO:0000313" key="4">
    <source>
        <dbReference type="Proteomes" id="UP001162972"/>
    </source>
</evidence>
<evidence type="ECO:0000259" key="2">
    <source>
        <dbReference type="PROSITE" id="PS50110"/>
    </source>
</evidence>
<keyword evidence="4" id="KW-1185">Reference proteome</keyword>
<protein>
    <recommendedName>
        <fullName evidence="2">Response regulatory domain-containing protein</fullName>
    </recommendedName>
</protein>
<name>A0AAD6KRB6_9ROSI</name>
<evidence type="ECO:0000313" key="3">
    <source>
        <dbReference type="EMBL" id="KAJ6428319.1"/>
    </source>
</evidence>
<dbReference type="Proteomes" id="UP001162972">
    <property type="component" value="Chromosome 1"/>
</dbReference>
<evidence type="ECO:0000256" key="1">
    <source>
        <dbReference type="PROSITE-ProRule" id="PRU00169"/>
    </source>
</evidence>
<dbReference type="SMART" id="SM00448">
    <property type="entry name" value="REC"/>
    <property type="match status" value="1"/>
</dbReference>
<dbReference type="PANTHER" id="PTHR43228">
    <property type="entry name" value="TWO-COMPONENT RESPONSE REGULATOR"/>
    <property type="match status" value="1"/>
</dbReference>
<dbReference type="PROSITE" id="PS50110">
    <property type="entry name" value="RESPONSE_REGULATORY"/>
    <property type="match status" value="1"/>
</dbReference>
<dbReference type="SUPFAM" id="SSF52172">
    <property type="entry name" value="CheY-like"/>
    <property type="match status" value="1"/>
</dbReference>
<proteinExistence type="predicted"/>
<gene>
    <name evidence="3" type="ORF">OIU84_023694</name>
</gene>
<dbReference type="GO" id="GO:0000160">
    <property type="term" value="P:phosphorelay signal transduction system"/>
    <property type="evidence" value="ECO:0007669"/>
    <property type="project" value="InterPro"/>
</dbReference>
<dbReference type="CDD" id="cd17546">
    <property type="entry name" value="REC_hyHK_CKI1_RcsC-like"/>
    <property type="match status" value="1"/>
</dbReference>
<feature type="modified residue" description="4-aspartylphosphate" evidence="1">
    <location>
        <position position="251"/>
    </location>
</feature>
<organism evidence="3 4">
    <name type="scientific">Salix udensis</name>
    <dbReference type="NCBI Taxonomy" id="889485"/>
    <lineage>
        <taxon>Eukaryota</taxon>
        <taxon>Viridiplantae</taxon>
        <taxon>Streptophyta</taxon>
        <taxon>Embryophyta</taxon>
        <taxon>Tracheophyta</taxon>
        <taxon>Spermatophyta</taxon>
        <taxon>Magnoliopsida</taxon>
        <taxon>eudicotyledons</taxon>
        <taxon>Gunneridae</taxon>
        <taxon>Pentapetalae</taxon>
        <taxon>rosids</taxon>
        <taxon>fabids</taxon>
        <taxon>Malpighiales</taxon>
        <taxon>Salicaceae</taxon>
        <taxon>Saliceae</taxon>
        <taxon>Salix</taxon>
    </lineage>
</organism>
<sequence length="319" mass="35973">MKSQDNTQIDLEIKTRLVQLNDLVTNLEKKITSAKSFKAEIEALLNEARKSHRSSTVRINHIDKARQLLTQKVDEFKKEENPEDRGLTKIDAMGAPFDLTGNGMSMVQKDHKKIQILATELDQYIAGIDRKVNVLENPSCLTEEIRALNVDRVKANDRRKDLEVRRRIAYVNHWLNHKTETAKSGDSESEGIKYYVLVVDDDCDDRETLRELFLSIKSETTPSMDVQVAKNGKEAVYLHLAGASFDMIVMDNLMPVMNGIEATKQLFGMGAISYFVGVGDDTVSQAFLDAGIDHYIEKPLTPEKIAGLFPDLSDSYFSD</sequence>
<dbReference type="AlphaFoldDB" id="A0AAD6KRB6"/>
<dbReference type="Pfam" id="PF00072">
    <property type="entry name" value="Response_reg"/>
    <property type="match status" value="1"/>
</dbReference>